<comment type="caution">
    <text evidence="7">The sequence shown here is derived from an EMBL/GenBank/DDBJ whole genome shotgun (WGS) entry which is preliminary data.</text>
</comment>
<protein>
    <submittedName>
        <fullName evidence="7">Cytosine permease</fullName>
    </submittedName>
</protein>
<organism evidence="7 8">
    <name type="scientific">Geomicrobium sediminis</name>
    <dbReference type="NCBI Taxonomy" id="1347788"/>
    <lineage>
        <taxon>Bacteria</taxon>
        <taxon>Bacillati</taxon>
        <taxon>Bacillota</taxon>
        <taxon>Bacilli</taxon>
        <taxon>Bacillales</taxon>
        <taxon>Geomicrobium</taxon>
    </lineage>
</organism>
<dbReference type="PANTHER" id="PTHR30569:SF0">
    <property type="entry name" value="CYTOSINE PERMEASE"/>
    <property type="match status" value="1"/>
</dbReference>
<feature type="transmembrane region" description="Helical" evidence="6">
    <location>
        <begin position="254"/>
        <end position="275"/>
    </location>
</feature>
<dbReference type="InterPro" id="IPR001248">
    <property type="entry name" value="Pur-cyt_permease"/>
</dbReference>
<dbReference type="EMBL" id="JAFBEC010000005">
    <property type="protein sequence ID" value="MBM7633034.1"/>
    <property type="molecule type" value="Genomic_DNA"/>
</dbReference>
<accession>A0ABS2PC83</accession>
<feature type="transmembrane region" description="Helical" evidence="6">
    <location>
        <begin position="156"/>
        <end position="178"/>
    </location>
</feature>
<evidence type="ECO:0000313" key="7">
    <source>
        <dbReference type="EMBL" id="MBM7633034.1"/>
    </source>
</evidence>
<feature type="transmembrane region" description="Helical" evidence="6">
    <location>
        <begin position="53"/>
        <end position="76"/>
    </location>
</feature>
<feature type="transmembrane region" description="Helical" evidence="6">
    <location>
        <begin position="358"/>
        <end position="378"/>
    </location>
</feature>
<dbReference type="Proteomes" id="UP000741863">
    <property type="component" value="Unassembled WGS sequence"/>
</dbReference>
<evidence type="ECO:0000256" key="1">
    <source>
        <dbReference type="ARBA" id="ARBA00004141"/>
    </source>
</evidence>
<feature type="transmembrane region" description="Helical" evidence="6">
    <location>
        <begin position="384"/>
        <end position="402"/>
    </location>
</feature>
<keyword evidence="4 6" id="KW-1133">Transmembrane helix</keyword>
<dbReference type="RefSeq" id="WP_204697535.1">
    <property type="nucleotide sequence ID" value="NZ_JAFBEC010000005.1"/>
</dbReference>
<evidence type="ECO:0000256" key="4">
    <source>
        <dbReference type="ARBA" id="ARBA00022989"/>
    </source>
</evidence>
<reference evidence="7 8" key="1">
    <citation type="submission" date="2021-01" db="EMBL/GenBank/DDBJ databases">
        <title>Genomic Encyclopedia of Type Strains, Phase IV (KMG-IV): sequencing the most valuable type-strain genomes for metagenomic binning, comparative biology and taxonomic classification.</title>
        <authorList>
            <person name="Goeker M."/>
        </authorList>
    </citation>
    <scope>NUCLEOTIDE SEQUENCE [LARGE SCALE GENOMIC DNA]</scope>
    <source>
        <strain evidence="7 8">DSM 25540</strain>
    </source>
</reference>
<feature type="transmembrane region" description="Helical" evidence="6">
    <location>
        <begin position="222"/>
        <end position="248"/>
    </location>
</feature>
<keyword evidence="8" id="KW-1185">Reference proteome</keyword>
<comment type="similarity">
    <text evidence="2">Belongs to the purine-cytosine permease (2.A.39) family.</text>
</comment>
<dbReference type="Gene3D" id="1.10.4160.10">
    <property type="entry name" value="Hydantoin permease"/>
    <property type="match status" value="1"/>
</dbReference>
<evidence type="ECO:0000256" key="3">
    <source>
        <dbReference type="ARBA" id="ARBA00022692"/>
    </source>
</evidence>
<comment type="subcellular location">
    <subcellularLocation>
        <location evidence="1">Membrane</location>
        <topology evidence="1">Multi-pass membrane protein</topology>
    </subcellularLocation>
</comment>
<dbReference type="PANTHER" id="PTHR30569">
    <property type="entry name" value="CYTOSINE TRANSPORTER CODB"/>
    <property type="match status" value="1"/>
</dbReference>
<evidence type="ECO:0000256" key="5">
    <source>
        <dbReference type="ARBA" id="ARBA00023136"/>
    </source>
</evidence>
<feature type="transmembrane region" description="Helical" evidence="6">
    <location>
        <begin position="327"/>
        <end position="346"/>
    </location>
</feature>
<keyword evidence="5 6" id="KW-0472">Membrane</keyword>
<evidence type="ECO:0000256" key="6">
    <source>
        <dbReference type="SAM" id="Phobius"/>
    </source>
</evidence>
<dbReference type="Pfam" id="PF02133">
    <property type="entry name" value="Transp_cyt_pur"/>
    <property type="match status" value="1"/>
</dbReference>
<keyword evidence="3 6" id="KW-0812">Transmembrane</keyword>
<feature type="transmembrane region" description="Helical" evidence="6">
    <location>
        <begin position="301"/>
        <end position="321"/>
    </location>
</feature>
<proteinExistence type="inferred from homology"/>
<name>A0ABS2PC83_9BACL</name>
<dbReference type="InterPro" id="IPR030191">
    <property type="entry name" value="CodB"/>
</dbReference>
<gene>
    <name evidence="7" type="ORF">JOD17_002128</name>
</gene>
<sequence length="420" mass="44722">MAAKVEERHDQAVPKDQREPLYKPSLIWLGFAVSFMSFWVGGEIEQALGMPNALFAILAGSIVLVIFSSFIAVIAARTGFSFPMMVKATFGVKGAWIPILIMALIVNGWFAYQPWLMADLIGVLWNGNTFIWGLLFGLLFLLSALSYRLMLYLRYLALPAIALLALYLIFVIVVPAGADAWTSTPAVEQPFSVGMSIALGLFIVSGTMTGDIVRYAKNSRHAIIVTCIAFFLGNCGALSLGALASSAAPGIDTYFGMTAILGGVPVVIAVCLSNWSTSDSCLYNATMGYANLSSKIKWKHAVVFGGVLGAFVAATGVISNLQAWMDLLGIIVPPIGAVIIAEYYLNARVTASYDPMRSGVNVAALSSAGAGAVLSFLSLQFYPFIPNAVVGIVSAFFIYALYSKVTLTKAIPDGDSPPAL</sequence>
<evidence type="ECO:0000256" key="2">
    <source>
        <dbReference type="ARBA" id="ARBA00008974"/>
    </source>
</evidence>
<feature type="transmembrane region" description="Helical" evidence="6">
    <location>
        <begin position="88"/>
        <end position="110"/>
    </location>
</feature>
<evidence type="ECO:0000313" key="8">
    <source>
        <dbReference type="Proteomes" id="UP000741863"/>
    </source>
</evidence>
<feature type="transmembrane region" description="Helical" evidence="6">
    <location>
        <begin position="21"/>
        <end position="41"/>
    </location>
</feature>
<feature type="transmembrane region" description="Helical" evidence="6">
    <location>
        <begin position="130"/>
        <end position="149"/>
    </location>
</feature>
<feature type="transmembrane region" description="Helical" evidence="6">
    <location>
        <begin position="190"/>
        <end position="210"/>
    </location>
</feature>